<name>A0ABN1JPU5_9BURK</name>
<proteinExistence type="predicted"/>
<dbReference type="InterPro" id="IPR046913">
    <property type="entry name" value="ABC-3C_CTD7"/>
</dbReference>
<evidence type="ECO:0000259" key="1">
    <source>
        <dbReference type="Pfam" id="PF20283"/>
    </source>
</evidence>
<accession>A0ABN1JPU5</accession>
<reference evidence="2 3" key="1">
    <citation type="journal article" date="2019" name="Int. J. Syst. Evol. Microbiol.">
        <title>The Global Catalogue of Microorganisms (GCM) 10K type strain sequencing project: providing services to taxonomists for standard genome sequencing and annotation.</title>
        <authorList>
            <consortium name="The Broad Institute Genomics Platform"/>
            <consortium name="The Broad Institute Genome Sequencing Center for Infectious Disease"/>
            <person name="Wu L."/>
            <person name="Ma J."/>
        </authorList>
    </citation>
    <scope>NUCLEOTIDE SEQUENCE [LARGE SCALE GENOMIC DNA]</scope>
    <source>
        <strain evidence="2 3">JCM 15503</strain>
    </source>
</reference>
<dbReference type="EMBL" id="BAAAEW010000004">
    <property type="protein sequence ID" value="GAA0744299.1"/>
    <property type="molecule type" value="Genomic_DNA"/>
</dbReference>
<evidence type="ECO:0000313" key="3">
    <source>
        <dbReference type="Proteomes" id="UP001500279"/>
    </source>
</evidence>
<keyword evidence="3" id="KW-1185">Reference proteome</keyword>
<dbReference type="Pfam" id="PF20283">
    <property type="entry name" value="CTD7"/>
    <property type="match status" value="1"/>
</dbReference>
<gene>
    <name evidence="2" type="ORF">GCM10009107_09640</name>
</gene>
<protein>
    <recommendedName>
        <fullName evidence="1">ABC-three component systems C-terminal domain-containing protein</fullName>
    </recommendedName>
</protein>
<comment type="caution">
    <text evidence="2">The sequence shown here is derived from an EMBL/GenBank/DDBJ whole genome shotgun (WGS) entry which is preliminary data.</text>
</comment>
<dbReference type="Proteomes" id="UP001500279">
    <property type="component" value="Unassembled WGS sequence"/>
</dbReference>
<feature type="domain" description="ABC-three component systems C-terminal" evidence="1">
    <location>
        <begin position="265"/>
        <end position="388"/>
    </location>
</feature>
<evidence type="ECO:0000313" key="2">
    <source>
        <dbReference type="EMBL" id="GAA0744299.1"/>
    </source>
</evidence>
<dbReference type="RefSeq" id="WP_141288642.1">
    <property type="nucleotide sequence ID" value="NZ_BAAAEW010000004.1"/>
</dbReference>
<organism evidence="2 3">
    <name type="scientific">Ideonella azotifigens</name>
    <dbReference type="NCBI Taxonomy" id="513160"/>
    <lineage>
        <taxon>Bacteria</taxon>
        <taxon>Pseudomonadati</taxon>
        <taxon>Pseudomonadota</taxon>
        <taxon>Betaproteobacteria</taxon>
        <taxon>Burkholderiales</taxon>
        <taxon>Sphaerotilaceae</taxon>
        <taxon>Ideonella</taxon>
    </lineage>
</organism>
<sequence length="400" mass="45191">MAKKKESAHEAAAAATGYLFQCRFALLKGLEAISDRPELELTIEKFDDVAFVQEGSPVEQIQTKHHVAKAGKLTDASVDLWKTLGIWARQVATDVDEVFRRRFILVTTGAAPDGSAASFLRMRDRDEHRARQLFIHTAETSKSSENAAAYKAFIDLAEVRQANLLKSIDILDGSPNIVDVREDICRAVRMAVAKEHVDHFVERLEGWWFSVVINVLGHRSSIPVISIDNRVDELREEFRRTALPVDFGAATPSPAVVADLDKRPFVRQLRRINIGSQRIEYAIRDYYRASEQRSKWAREQLLVDGEVGSYEQQLIEAWQPRFAAMVDELPKACGDEAKVASGRLLYKWAEVDALYPLRSAAHRFLTHGSFHILANRLKVGWHPDFSEQAETPEEGKEDQA</sequence>